<organismHost>
    <name type="scientific">Micromonas pusilla</name>
    <name type="common">Picoplanktonic green alga</name>
    <name type="synonym">Chromulina pusilla</name>
    <dbReference type="NCBI Taxonomy" id="38833"/>
</organismHost>
<evidence type="ECO:0000256" key="3">
    <source>
        <dbReference type="ARBA" id="ARBA00023052"/>
    </source>
</evidence>
<name>G9E5U1_MPSP1</name>
<feature type="domain" description="Transketolase N-terminal" evidence="4">
    <location>
        <begin position="13"/>
        <end position="155"/>
    </location>
</feature>
<dbReference type="InterPro" id="IPR029061">
    <property type="entry name" value="THDP-binding"/>
</dbReference>
<evidence type="ECO:0000313" key="5">
    <source>
        <dbReference type="EMBL" id="AET85010.1"/>
    </source>
</evidence>
<accession>G9E5U1</accession>
<dbReference type="PANTHER" id="PTHR47514">
    <property type="entry name" value="TRANSKETOLASE N-TERMINAL SECTION-RELATED"/>
    <property type="match status" value="1"/>
</dbReference>
<dbReference type="Proteomes" id="UP000232710">
    <property type="component" value="Segment"/>
</dbReference>
<organism evidence="5 6">
    <name type="scientific">Micromonas pusilla virus SP1</name>
    <name type="common">MpV-SP1</name>
    <dbReference type="NCBI Taxonomy" id="373996"/>
    <lineage>
        <taxon>Viruses</taxon>
        <taxon>Varidnaviria</taxon>
        <taxon>Bamfordvirae</taxon>
        <taxon>Nucleocytoviricota</taxon>
        <taxon>Megaviricetes</taxon>
        <taxon>Algavirales</taxon>
        <taxon>Phycodnaviridae</taxon>
        <taxon>Prasinovirus</taxon>
        <taxon>Prasinovirus micromonas</taxon>
    </lineage>
</organism>
<keyword evidence="6" id="KW-1185">Reference proteome</keyword>
<sequence length="210" mass="23722">MEQRVVEVAYDNKIGHIGSCLTTVPILDYIYKHKKKDDVVVLSAGHAGIALYAALEKYEGKDADALYKKHGVHPNRDIDNGIHVSTGSLGSGITIAVGYALADRDRDVHVVISDGECAEGSVWESLTYIRNAGLKNCKVYVNINGYSAYDKVNVWYLWLRLKAFNWRTKVWFTKNPDFDFLKGLQAHYHVLSKEHKEVMINSYNNAQRVC</sequence>
<comment type="cofactor">
    <cofactor evidence="1">
        <name>thiamine diphosphate</name>
        <dbReference type="ChEBI" id="CHEBI:58937"/>
    </cofactor>
</comment>
<proteinExistence type="inferred from homology"/>
<evidence type="ECO:0000256" key="2">
    <source>
        <dbReference type="ARBA" id="ARBA00007131"/>
    </source>
</evidence>
<dbReference type="PANTHER" id="PTHR47514:SF1">
    <property type="entry name" value="TRANSKETOLASE N-TERMINAL SECTION-RELATED"/>
    <property type="match status" value="1"/>
</dbReference>
<protein>
    <submittedName>
        <fullName evidence="5">Transketolase domain-containing protein</fullName>
    </submittedName>
</protein>
<comment type="similarity">
    <text evidence="2">Belongs to the transketolase family.</text>
</comment>
<evidence type="ECO:0000313" key="6">
    <source>
        <dbReference type="Proteomes" id="UP000232710"/>
    </source>
</evidence>
<dbReference type="Pfam" id="PF00456">
    <property type="entry name" value="Transketolase_N"/>
    <property type="match status" value="1"/>
</dbReference>
<keyword evidence="3" id="KW-0786">Thiamine pyrophosphate</keyword>
<dbReference type="SUPFAM" id="SSF52518">
    <property type="entry name" value="Thiamin diphosphate-binding fold (THDP-binding)"/>
    <property type="match status" value="1"/>
</dbReference>
<reference evidence="5 6" key="1">
    <citation type="submission" date="2010-12" db="EMBL/GenBank/DDBJ databases">
        <title>The Genome Sequence of Micromonas pusilla virus SP1.</title>
        <authorList>
            <consortium name="The Broad Institute Genome Sequencing Platform"/>
            <person name="Henn M.R."/>
            <person name="Suttle C."/>
            <person name="Winget D."/>
            <person name="Chan A."/>
            <person name="Levin J."/>
            <person name="Malboeuf C."/>
            <person name="Casali M."/>
            <person name="Russ C."/>
            <person name="Lennon N."/>
            <person name="Chapman S.B."/>
            <person name="Erlich R."/>
            <person name="Young S.K."/>
            <person name="Yandava C."/>
            <person name="Zeng Q."/>
            <person name="Alvarado L."/>
            <person name="Anderson S."/>
            <person name="Berlin A."/>
            <person name="Chen Z."/>
            <person name="Freedman E."/>
            <person name="Gellesch M."/>
            <person name="Goldberg J."/>
            <person name="Green L."/>
            <person name="Griggs A."/>
            <person name="Gujja S."/>
            <person name="Heilman E.R."/>
            <person name="Heiman D."/>
            <person name="Hollinger A."/>
            <person name="Howarth C."/>
            <person name="Larson L."/>
            <person name="Mehta T."/>
            <person name="Pearson M."/>
            <person name="Roberts A."/>
            <person name="Ryan E."/>
            <person name="Saif S."/>
            <person name="Shea T."/>
            <person name="Shenoy N."/>
            <person name="Sisk P."/>
            <person name="Stolte C."/>
            <person name="Sykes S."/>
            <person name="White J."/>
            <person name="Haas B."/>
            <person name="Nusbaum C."/>
            <person name="Birren B."/>
        </authorList>
    </citation>
    <scope>NUCLEOTIDE SEQUENCE [LARGE SCALE GENOMIC DNA]</scope>
    <source>
        <strain evidence="5 6">SP1</strain>
    </source>
</reference>
<evidence type="ECO:0000259" key="4">
    <source>
        <dbReference type="Pfam" id="PF00456"/>
    </source>
</evidence>
<evidence type="ECO:0000256" key="1">
    <source>
        <dbReference type="ARBA" id="ARBA00001964"/>
    </source>
</evidence>
<gene>
    <name evidence="5" type="ORF">MPXG_00212</name>
</gene>
<dbReference type="InterPro" id="IPR005474">
    <property type="entry name" value="Transketolase_N"/>
</dbReference>
<dbReference type="EMBL" id="JF974320">
    <property type="protein sequence ID" value="AET85010.1"/>
    <property type="molecule type" value="Genomic_DNA"/>
</dbReference>
<dbReference type="Gene3D" id="3.40.50.970">
    <property type="match status" value="1"/>
</dbReference>